<dbReference type="PANTHER" id="PTHR32552:SF82">
    <property type="entry name" value="FCUA PROTEIN"/>
    <property type="match status" value="1"/>
</dbReference>
<evidence type="ECO:0000256" key="2">
    <source>
        <dbReference type="ARBA" id="ARBA00009810"/>
    </source>
</evidence>
<dbReference type="Gene3D" id="2.40.170.20">
    <property type="entry name" value="TonB-dependent receptor, beta-barrel domain"/>
    <property type="match status" value="1"/>
</dbReference>
<keyword evidence="21" id="KW-1185">Reference proteome</keyword>
<dbReference type="InterPro" id="IPR010105">
    <property type="entry name" value="TonB_sidphr_rcpt"/>
</dbReference>
<dbReference type="PROSITE" id="PS01156">
    <property type="entry name" value="TONB_DEPENDENT_REC_2"/>
    <property type="match status" value="1"/>
</dbReference>
<dbReference type="InterPro" id="IPR000531">
    <property type="entry name" value="Beta-barrel_TonB"/>
</dbReference>
<dbReference type="RefSeq" id="WP_281043061.1">
    <property type="nucleotide sequence ID" value="NZ_JARYGZ010000001.1"/>
</dbReference>
<evidence type="ECO:0000256" key="14">
    <source>
        <dbReference type="PROSITE-ProRule" id="PRU01360"/>
    </source>
</evidence>
<keyword evidence="11 14" id="KW-0472">Membrane</keyword>
<comment type="caution">
    <text evidence="20">The sequence shown here is derived from an EMBL/GenBank/DDBJ whole genome shotgun (WGS) entry which is preliminary data.</text>
</comment>
<evidence type="ECO:0000256" key="1">
    <source>
        <dbReference type="ARBA" id="ARBA00004571"/>
    </source>
</evidence>
<keyword evidence="6 14" id="KW-0812">Transmembrane</keyword>
<evidence type="ECO:0000256" key="3">
    <source>
        <dbReference type="ARBA" id="ARBA00022448"/>
    </source>
</evidence>
<evidence type="ECO:0000256" key="10">
    <source>
        <dbReference type="ARBA" id="ARBA00023077"/>
    </source>
</evidence>
<feature type="short sequence motif" description="TonB C-terminal box" evidence="15">
    <location>
        <begin position="697"/>
        <end position="714"/>
    </location>
</feature>
<dbReference type="Gene3D" id="2.170.130.10">
    <property type="entry name" value="TonB-dependent receptor, plug domain"/>
    <property type="match status" value="1"/>
</dbReference>
<dbReference type="Pfam" id="PF00593">
    <property type="entry name" value="TonB_dep_Rec_b-barrel"/>
    <property type="match status" value="1"/>
</dbReference>
<evidence type="ECO:0000256" key="12">
    <source>
        <dbReference type="ARBA" id="ARBA00023170"/>
    </source>
</evidence>
<evidence type="ECO:0000256" key="11">
    <source>
        <dbReference type="ARBA" id="ARBA00023136"/>
    </source>
</evidence>
<organism evidence="20 21">
    <name type="scientific">Sphingomonas oryzagri</name>
    <dbReference type="NCBI Taxonomy" id="3042314"/>
    <lineage>
        <taxon>Bacteria</taxon>
        <taxon>Pseudomonadati</taxon>
        <taxon>Pseudomonadota</taxon>
        <taxon>Alphaproteobacteria</taxon>
        <taxon>Sphingomonadales</taxon>
        <taxon>Sphingomonadaceae</taxon>
        <taxon>Sphingomonas</taxon>
    </lineage>
</organism>
<evidence type="ECO:0000256" key="17">
    <source>
        <dbReference type="SAM" id="SignalP"/>
    </source>
</evidence>
<keyword evidence="9" id="KW-0406">Ion transport</keyword>
<dbReference type="CDD" id="cd01347">
    <property type="entry name" value="ligand_gated_channel"/>
    <property type="match status" value="1"/>
</dbReference>
<keyword evidence="8" id="KW-0408">Iron</keyword>
<feature type="signal peptide" evidence="17">
    <location>
        <begin position="1"/>
        <end position="23"/>
    </location>
</feature>
<evidence type="ECO:0000256" key="5">
    <source>
        <dbReference type="ARBA" id="ARBA00022496"/>
    </source>
</evidence>
<evidence type="ECO:0000256" key="7">
    <source>
        <dbReference type="ARBA" id="ARBA00022729"/>
    </source>
</evidence>
<evidence type="ECO:0000313" key="20">
    <source>
        <dbReference type="EMBL" id="MDH7637719.1"/>
    </source>
</evidence>
<evidence type="ECO:0000259" key="18">
    <source>
        <dbReference type="Pfam" id="PF00593"/>
    </source>
</evidence>
<dbReference type="Pfam" id="PF07715">
    <property type="entry name" value="Plug"/>
    <property type="match status" value="1"/>
</dbReference>
<dbReference type="InterPro" id="IPR010917">
    <property type="entry name" value="TonB_rcpt_CS"/>
</dbReference>
<dbReference type="EMBL" id="JARYGZ010000001">
    <property type="protein sequence ID" value="MDH7637719.1"/>
    <property type="molecule type" value="Genomic_DNA"/>
</dbReference>
<evidence type="ECO:0000256" key="8">
    <source>
        <dbReference type="ARBA" id="ARBA00023004"/>
    </source>
</evidence>
<dbReference type="PANTHER" id="PTHR32552">
    <property type="entry name" value="FERRICHROME IRON RECEPTOR-RELATED"/>
    <property type="match status" value="1"/>
</dbReference>
<keyword evidence="13 14" id="KW-0998">Cell outer membrane</keyword>
<comment type="subcellular location">
    <subcellularLocation>
        <location evidence="1 14">Cell outer membrane</location>
        <topology evidence="1 14">Multi-pass membrane protein</topology>
    </subcellularLocation>
</comment>
<accession>A0ABT6MXF0</accession>
<evidence type="ECO:0000256" key="16">
    <source>
        <dbReference type="RuleBase" id="RU003357"/>
    </source>
</evidence>
<evidence type="ECO:0000256" key="13">
    <source>
        <dbReference type="ARBA" id="ARBA00023237"/>
    </source>
</evidence>
<keyword evidence="4 14" id="KW-1134">Transmembrane beta strand</keyword>
<feature type="chain" id="PRO_5046626736" evidence="17">
    <location>
        <begin position="24"/>
        <end position="714"/>
    </location>
</feature>
<keyword evidence="12 20" id="KW-0675">Receptor</keyword>
<dbReference type="InterPro" id="IPR037066">
    <property type="entry name" value="Plug_dom_sf"/>
</dbReference>
<feature type="domain" description="TonB-dependent receptor plug" evidence="19">
    <location>
        <begin position="65"/>
        <end position="162"/>
    </location>
</feature>
<proteinExistence type="inferred from homology"/>
<dbReference type="Proteomes" id="UP001160625">
    <property type="component" value="Unassembled WGS sequence"/>
</dbReference>
<dbReference type="InterPro" id="IPR039426">
    <property type="entry name" value="TonB-dep_rcpt-like"/>
</dbReference>
<sequence length="714" mass="76528">MKSGVGLAAVATAMAVFPCPAQAQTANDTGSADAKSSAEIVVTGQQATKQVRSDGDLGALGQVDAMSTPFNITSYTARLILDQQAQTIGDVMKNDPAVRVTNGYANSSQMFVIRGFPLNGDDVAMDGLYGVTPRQLVSPELYDSVQVLNGASAFLFGAAPGGSGIGGGINLIPKRATENSFIRLTGTYTGASIFGGNVDASTRFGPDNDLGIRGNFVYRDGTGEIEHEKHGATVAGLSFDWRHGAGKLTVDLGYELQKANWVEPETFVGGAEVPEPPKNDHNYGQPWTYTHLRDIYGIVREEVEIAKDTKVFAAFGFRQGREKGNYSAITVTDAATGAGTAYGFPVAFNQDAYAGQVGLRSAFEIAGITNKVNVGASINWSEKRVAYIFEADPTTFNYATNLYTTPIVDEPPVVFGGGDFDHPTKTGDTNLGSIYASDTIGFLNDRVLVIGGARYQNMEINGYDYNTTQRNAHYNDHAVTPVVGVVVKPTSYLSLYANRIEGLAQGPEAPASTTNSGAIFAPYRSVQYEVGAKVSIASLTATASLYQIKQPSAYTDNTNTFVENGEQRNRGFELSVNGEASRYIRFIGGLTLNRAKQTKTAGGLQDGNYAIGVPKTQINFGVEVVPPFFDKLTVTGRVIHTSSQFVDIDNNLSIPSWTTYELGARYIIVTDSHPITLRATVDNITNKSYWQSSFGGYLLPGIPRTARLSATVEF</sequence>
<reference evidence="20" key="1">
    <citation type="submission" date="2023-04" db="EMBL/GenBank/DDBJ databases">
        <title>Sphingomonas sp. MAHUQ-71 isolated from rice field.</title>
        <authorList>
            <person name="Huq M.A."/>
        </authorList>
    </citation>
    <scope>NUCLEOTIDE SEQUENCE</scope>
    <source>
        <strain evidence="20">MAHUQ-71</strain>
    </source>
</reference>
<gene>
    <name evidence="20" type="ORF">QGN17_03150</name>
</gene>
<evidence type="ECO:0000256" key="9">
    <source>
        <dbReference type="ARBA" id="ARBA00023065"/>
    </source>
</evidence>
<evidence type="ECO:0000313" key="21">
    <source>
        <dbReference type="Proteomes" id="UP001160625"/>
    </source>
</evidence>
<feature type="domain" description="TonB-dependent receptor-like beta-barrel" evidence="18">
    <location>
        <begin position="232"/>
        <end position="684"/>
    </location>
</feature>
<dbReference type="SUPFAM" id="SSF56935">
    <property type="entry name" value="Porins"/>
    <property type="match status" value="1"/>
</dbReference>
<keyword evidence="7 17" id="KW-0732">Signal</keyword>
<name>A0ABT6MXF0_9SPHN</name>
<keyword evidence="10 16" id="KW-0798">TonB box</keyword>
<keyword evidence="5" id="KW-0410">Iron transport</keyword>
<protein>
    <submittedName>
        <fullName evidence="20">TonB-dependent siderophore receptor</fullName>
    </submittedName>
</protein>
<evidence type="ECO:0000259" key="19">
    <source>
        <dbReference type="Pfam" id="PF07715"/>
    </source>
</evidence>
<evidence type="ECO:0000256" key="6">
    <source>
        <dbReference type="ARBA" id="ARBA00022692"/>
    </source>
</evidence>
<evidence type="ECO:0000256" key="4">
    <source>
        <dbReference type="ARBA" id="ARBA00022452"/>
    </source>
</evidence>
<keyword evidence="3 14" id="KW-0813">Transport</keyword>
<dbReference type="PROSITE" id="PS52016">
    <property type="entry name" value="TONB_DEPENDENT_REC_3"/>
    <property type="match status" value="1"/>
</dbReference>
<dbReference type="InterPro" id="IPR012910">
    <property type="entry name" value="Plug_dom"/>
</dbReference>
<comment type="similarity">
    <text evidence="2 14 16">Belongs to the TonB-dependent receptor family.</text>
</comment>
<evidence type="ECO:0000256" key="15">
    <source>
        <dbReference type="PROSITE-ProRule" id="PRU10144"/>
    </source>
</evidence>
<dbReference type="NCBIfam" id="TIGR01783">
    <property type="entry name" value="TonB-siderophor"/>
    <property type="match status" value="1"/>
</dbReference>
<dbReference type="InterPro" id="IPR036942">
    <property type="entry name" value="Beta-barrel_TonB_sf"/>
</dbReference>